<dbReference type="PANTHER" id="PTHR42957">
    <property type="entry name" value="HELICASE MJ1565-RELATED"/>
    <property type="match status" value="1"/>
</dbReference>
<dbReference type="InterPro" id="IPR027417">
    <property type="entry name" value="P-loop_NTPase"/>
</dbReference>
<sequence length="358" mass="39425">MGTLLASLETPGRLLPHRFNRHTFWCGQSGSGKTYALGVVLEQLLPHTDLPIVIFDPNADFVRLAEVRTDAPTADAADLAARDIRVLRPGNGPGEHLHARFRSLPVKIKAAMLRLDPLLDREEYNSVLHLEEFLSVTDPRSILDRLRGSTDLSHHALALRIENLGLLDWAVWALNETAATEIIDTRPAATVLDLGGFQFAEEPLVAAVSVLDHLWAHREERRPVLLVIDEAHNLCSPDLDSPLQRVLREQIIQIAAEGRKYGLWLLLSTQRPSKIHPGIISQCDNLVLMKMSSPADLAELGAVFGFAPPALLAQAPRFRQGEALFAGGFVPAPSVVKMRDRITYEGGIDVGVPLRARP</sequence>
<reference evidence="2 3" key="1">
    <citation type="submission" date="2019-03" db="EMBL/GenBank/DDBJ databases">
        <title>Genomics of glacier-inhabiting Cryobacterium strains.</title>
        <authorList>
            <person name="Liu Q."/>
            <person name="Xin Y.-H."/>
        </authorList>
    </citation>
    <scope>NUCLEOTIDE SEQUENCE [LARGE SCALE GENOMIC DNA]</scope>
    <source>
        <strain evidence="2 3">TMT1-23-1</strain>
    </source>
</reference>
<dbReference type="PANTHER" id="PTHR42957:SF1">
    <property type="entry name" value="HELICASE MJ1565-RELATED"/>
    <property type="match status" value="1"/>
</dbReference>
<feature type="domain" description="Helicase HerA central" evidence="1">
    <location>
        <begin position="3"/>
        <end position="114"/>
    </location>
</feature>
<name>A0ABY2IX39_9MICO</name>
<gene>
    <name evidence="2" type="ORF">E3T28_12325</name>
</gene>
<dbReference type="InterPro" id="IPR008571">
    <property type="entry name" value="HerA-like"/>
</dbReference>
<dbReference type="EMBL" id="SOGQ01000062">
    <property type="protein sequence ID" value="TFC96541.1"/>
    <property type="molecule type" value="Genomic_DNA"/>
</dbReference>
<keyword evidence="3" id="KW-1185">Reference proteome</keyword>
<evidence type="ECO:0000313" key="3">
    <source>
        <dbReference type="Proteomes" id="UP000297853"/>
    </source>
</evidence>
<keyword evidence="2" id="KW-0547">Nucleotide-binding</keyword>
<protein>
    <submittedName>
        <fullName evidence="2">ATP-binding protein</fullName>
    </submittedName>
</protein>
<comment type="caution">
    <text evidence="2">The sequence shown here is derived from an EMBL/GenBank/DDBJ whole genome shotgun (WGS) entry which is preliminary data.</text>
</comment>
<evidence type="ECO:0000313" key="2">
    <source>
        <dbReference type="EMBL" id="TFC96541.1"/>
    </source>
</evidence>
<dbReference type="GO" id="GO:0005524">
    <property type="term" value="F:ATP binding"/>
    <property type="evidence" value="ECO:0007669"/>
    <property type="project" value="UniProtKB-KW"/>
</dbReference>
<dbReference type="InterPro" id="IPR002789">
    <property type="entry name" value="HerA_central"/>
</dbReference>
<dbReference type="Pfam" id="PF01935">
    <property type="entry name" value="DUF87"/>
    <property type="match status" value="1"/>
</dbReference>
<accession>A0ABY2IX39</accession>
<proteinExistence type="predicted"/>
<dbReference type="SUPFAM" id="SSF52540">
    <property type="entry name" value="P-loop containing nucleoside triphosphate hydrolases"/>
    <property type="match status" value="1"/>
</dbReference>
<evidence type="ECO:0000259" key="1">
    <source>
        <dbReference type="Pfam" id="PF01935"/>
    </source>
</evidence>
<dbReference type="Gene3D" id="3.40.50.300">
    <property type="entry name" value="P-loop containing nucleotide triphosphate hydrolases"/>
    <property type="match status" value="2"/>
</dbReference>
<keyword evidence="2" id="KW-0067">ATP-binding</keyword>
<dbReference type="Proteomes" id="UP000297853">
    <property type="component" value="Unassembled WGS sequence"/>
</dbReference>
<organism evidence="2 3">
    <name type="scientific">Cryobacterium sinapicolor</name>
    <dbReference type="NCBI Taxonomy" id="1259236"/>
    <lineage>
        <taxon>Bacteria</taxon>
        <taxon>Bacillati</taxon>
        <taxon>Actinomycetota</taxon>
        <taxon>Actinomycetes</taxon>
        <taxon>Micrococcales</taxon>
        <taxon>Microbacteriaceae</taxon>
        <taxon>Cryobacterium</taxon>
    </lineage>
</organism>